<evidence type="ECO:0000313" key="2">
    <source>
        <dbReference type="EMBL" id="GAL22748.1"/>
    </source>
</evidence>
<reference evidence="2 3" key="1">
    <citation type="submission" date="2014-09" db="EMBL/GenBank/DDBJ databases">
        <title>Vibrio maritimus JCM 19235. (C45) whole genome shotgun sequence.</title>
        <authorList>
            <person name="Sawabe T."/>
            <person name="Meirelles P."/>
            <person name="Nakanishi M."/>
            <person name="Sayaka M."/>
            <person name="Hattori M."/>
            <person name="Ohkuma M."/>
        </authorList>
    </citation>
    <scope>NUCLEOTIDE SEQUENCE [LARGE SCALE GENOMIC DNA]</scope>
    <source>
        <strain evidence="3">JCM19235</strain>
    </source>
</reference>
<feature type="region of interest" description="Disordered" evidence="1">
    <location>
        <begin position="1"/>
        <end position="25"/>
    </location>
</feature>
<reference evidence="2 3" key="2">
    <citation type="submission" date="2014-09" db="EMBL/GenBank/DDBJ databases">
        <authorList>
            <consortium name="NBRP consortium"/>
            <person name="Sawabe T."/>
            <person name="Meirelles P."/>
            <person name="Nakanishi M."/>
            <person name="Sayaka M."/>
            <person name="Hattori M."/>
            <person name="Ohkuma M."/>
        </authorList>
    </citation>
    <scope>NUCLEOTIDE SEQUENCE [LARGE SCALE GENOMIC DNA]</scope>
    <source>
        <strain evidence="3">JCM19235</strain>
    </source>
</reference>
<feature type="compositionally biased region" description="Basic and acidic residues" evidence="1">
    <location>
        <begin position="13"/>
        <end position="25"/>
    </location>
</feature>
<accession>A0A090S7F7</accession>
<name>A0A090S7F7_9VIBR</name>
<sequence>MHALGSYEEQDDDSVKRDGFGLFDRDFPRRCLDVDETASPEKLSQDP</sequence>
<dbReference type="AlphaFoldDB" id="A0A090S7F7"/>
<proteinExistence type="predicted"/>
<evidence type="ECO:0000256" key="1">
    <source>
        <dbReference type="SAM" id="MobiDB-lite"/>
    </source>
</evidence>
<organism evidence="2 3">
    <name type="scientific">Vibrio maritimus</name>
    <dbReference type="NCBI Taxonomy" id="990268"/>
    <lineage>
        <taxon>Bacteria</taxon>
        <taxon>Pseudomonadati</taxon>
        <taxon>Pseudomonadota</taxon>
        <taxon>Gammaproteobacteria</taxon>
        <taxon>Vibrionales</taxon>
        <taxon>Vibrionaceae</taxon>
        <taxon>Vibrio</taxon>
    </lineage>
</organism>
<dbReference type="STRING" id="990268.JCM19235_4706"/>
<dbReference type="EMBL" id="BBMR01000015">
    <property type="protein sequence ID" value="GAL22748.1"/>
    <property type="molecule type" value="Genomic_DNA"/>
</dbReference>
<dbReference type="Proteomes" id="UP000029228">
    <property type="component" value="Unassembled WGS sequence"/>
</dbReference>
<keyword evidence="3" id="KW-1185">Reference proteome</keyword>
<gene>
    <name evidence="2" type="ORF">JCM19235_4706</name>
</gene>
<evidence type="ECO:0000313" key="3">
    <source>
        <dbReference type="Proteomes" id="UP000029228"/>
    </source>
</evidence>
<comment type="caution">
    <text evidence="2">The sequence shown here is derived from an EMBL/GenBank/DDBJ whole genome shotgun (WGS) entry which is preliminary data.</text>
</comment>
<protein>
    <submittedName>
        <fullName evidence="2">Uncharacterized protein</fullName>
    </submittedName>
</protein>